<evidence type="ECO:0000313" key="2">
    <source>
        <dbReference type="EMBL" id="EGL54031.1"/>
    </source>
</evidence>
<dbReference type="Proteomes" id="UP000003544">
    <property type="component" value="Unassembled WGS sequence"/>
</dbReference>
<gene>
    <name evidence="2" type="ORF">MAMP_00063</name>
</gene>
<sequence>MLMQRKETGLNREQFGYTQRFPSIYKNTELSNHVGKPHTA</sequence>
<evidence type="ECO:0000256" key="1">
    <source>
        <dbReference type="SAM" id="MobiDB-lite"/>
    </source>
</evidence>
<proteinExistence type="predicted"/>
<comment type="caution">
    <text evidence="2">The sequence shown here is derived from an EMBL/GenBank/DDBJ whole genome shotgun (WGS) entry which is preliminary data.</text>
</comment>
<keyword evidence="3" id="KW-1185">Reference proteome</keyword>
<protein>
    <submittedName>
        <fullName evidence="2">Uncharacterized protein</fullName>
    </submittedName>
</protein>
<organism evidence="2 3">
    <name type="scientific">Methylophaga aminisulfidivorans MP</name>
    <dbReference type="NCBI Taxonomy" id="1026882"/>
    <lineage>
        <taxon>Bacteria</taxon>
        <taxon>Pseudomonadati</taxon>
        <taxon>Pseudomonadota</taxon>
        <taxon>Gammaproteobacteria</taxon>
        <taxon>Thiotrichales</taxon>
        <taxon>Piscirickettsiaceae</taxon>
        <taxon>Methylophaga</taxon>
    </lineage>
</organism>
<name>F5SXW3_9GAMM</name>
<feature type="compositionally biased region" description="Polar residues" evidence="1">
    <location>
        <begin position="16"/>
        <end position="31"/>
    </location>
</feature>
<evidence type="ECO:0000313" key="3">
    <source>
        <dbReference type="Proteomes" id="UP000003544"/>
    </source>
</evidence>
<dbReference type="EMBL" id="AFIG01000001">
    <property type="protein sequence ID" value="EGL54031.1"/>
    <property type="molecule type" value="Genomic_DNA"/>
</dbReference>
<feature type="compositionally biased region" description="Basic and acidic residues" evidence="1">
    <location>
        <begin position="1"/>
        <end position="10"/>
    </location>
</feature>
<dbReference type="STRING" id="1026882.MAMP_00063"/>
<accession>F5SXW3</accession>
<feature type="region of interest" description="Disordered" evidence="1">
    <location>
        <begin position="1"/>
        <end position="40"/>
    </location>
</feature>
<reference evidence="2 3" key="1">
    <citation type="journal article" date="2011" name="J. Bacteriol.">
        <title>Draft genome sequence of Methylophaga aminisulfidivorans MP T.</title>
        <authorList>
            <person name="Han G.H."/>
            <person name="Kim W."/>
            <person name="Chun J."/>
            <person name="Kim S.W."/>
        </authorList>
    </citation>
    <scope>NUCLEOTIDE SEQUENCE [LARGE SCALE GENOMIC DNA]</scope>
    <source>
        <strain evidence="3">MP(T)</strain>
    </source>
</reference>
<dbReference type="AlphaFoldDB" id="F5SXW3"/>